<evidence type="ECO:0000313" key="5">
    <source>
        <dbReference type="Proteomes" id="UP001652660"/>
    </source>
</evidence>
<dbReference type="PANTHER" id="PTHR48048">
    <property type="entry name" value="GLYCOSYLTRANSFERASE"/>
    <property type="match status" value="1"/>
</dbReference>
<reference evidence="6" key="1">
    <citation type="submission" date="2025-08" db="UniProtKB">
        <authorList>
            <consortium name="RefSeq"/>
        </authorList>
    </citation>
    <scope>IDENTIFICATION</scope>
    <source>
        <tissue evidence="6">Leaves</tissue>
    </source>
</reference>
<proteinExistence type="inferred from homology"/>
<comment type="similarity">
    <text evidence="1 3">Belongs to the UDP-glycosyltransferase family.</text>
</comment>
<organism evidence="5 6">
    <name type="scientific">Coffea arabica</name>
    <name type="common">Arabian coffee</name>
    <dbReference type="NCBI Taxonomy" id="13443"/>
    <lineage>
        <taxon>Eukaryota</taxon>
        <taxon>Viridiplantae</taxon>
        <taxon>Streptophyta</taxon>
        <taxon>Embryophyta</taxon>
        <taxon>Tracheophyta</taxon>
        <taxon>Spermatophyta</taxon>
        <taxon>Magnoliopsida</taxon>
        <taxon>eudicotyledons</taxon>
        <taxon>Gunneridae</taxon>
        <taxon>Pentapetalae</taxon>
        <taxon>asterids</taxon>
        <taxon>lamiids</taxon>
        <taxon>Gentianales</taxon>
        <taxon>Rubiaceae</taxon>
        <taxon>Ixoroideae</taxon>
        <taxon>Gardenieae complex</taxon>
        <taxon>Bertiereae - Coffeeae clade</taxon>
        <taxon>Coffeeae</taxon>
        <taxon>Coffea</taxon>
    </lineage>
</organism>
<dbReference type="InterPro" id="IPR002213">
    <property type="entry name" value="UDP_glucos_trans"/>
</dbReference>
<keyword evidence="2 3" id="KW-0808">Transferase</keyword>
<evidence type="ECO:0000256" key="1">
    <source>
        <dbReference type="ARBA" id="ARBA00009995"/>
    </source>
</evidence>
<dbReference type="Pfam" id="PF00201">
    <property type="entry name" value="UDPGT"/>
    <property type="match status" value="1"/>
</dbReference>
<dbReference type="Gene3D" id="3.40.50.2000">
    <property type="entry name" value="Glycogen Phosphorylase B"/>
    <property type="match status" value="2"/>
</dbReference>
<dbReference type="SUPFAM" id="SSF53756">
    <property type="entry name" value="UDP-Glycosyltransferase/glycogen phosphorylase"/>
    <property type="match status" value="1"/>
</dbReference>
<evidence type="ECO:0000256" key="3">
    <source>
        <dbReference type="RuleBase" id="RU003718"/>
    </source>
</evidence>
<protein>
    <recommendedName>
        <fullName evidence="4">Glycosyltransferase</fullName>
        <ecNumber evidence="4">2.4.1.-</ecNumber>
    </recommendedName>
</protein>
<dbReference type="InterPro" id="IPR035595">
    <property type="entry name" value="UDP_glycos_trans_CS"/>
</dbReference>
<dbReference type="CDD" id="cd03784">
    <property type="entry name" value="GT1_Gtf-like"/>
    <property type="match status" value="1"/>
</dbReference>
<dbReference type="RefSeq" id="XP_071904236.1">
    <property type="nucleotide sequence ID" value="XM_072048135.1"/>
</dbReference>
<evidence type="ECO:0000313" key="6">
    <source>
        <dbReference type="RefSeq" id="XP_071904236.1"/>
    </source>
</evidence>
<name>A0ABM4UAC4_COFAR</name>
<dbReference type="EC" id="2.4.1.-" evidence="4"/>
<evidence type="ECO:0000256" key="4">
    <source>
        <dbReference type="RuleBase" id="RU362057"/>
    </source>
</evidence>
<gene>
    <name evidence="6" type="primary">LOC140006303</name>
</gene>
<dbReference type="PANTHER" id="PTHR48048:SF35">
    <property type="entry name" value="UDP-GLYCOSYLTRANSFERASES DOMAIN-CONTAINING PROTEIN"/>
    <property type="match status" value="1"/>
</dbReference>
<keyword evidence="3" id="KW-0328">Glycosyltransferase</keyword>
<accession>A0ABM4UAC4</accession>
<keyword evidence="5" id="KW-1185">Reference proteome</keyword>
<evidence type="ECO:0000256" key="2">
    <source>
        <dbReference type="ARBA" id="ARBA00022679"/>
    </source>
</evidence>
<dbReference type="InterPro" id="IPR050481">
    <property type="entry name" value="UDP-glycosyltransf_plant"/>
</dbReference>
<dbReference type="Proteomes" id="UP001652660">
    <property type="component" value="Chromosome 5e"/>
</dbReference>
<dbReference type="GeneID" id="140006303"/>
<sequence>MEKVALVMVVSPIMEHLTQALELAKVMLQRNNQLSITALIMKMSIDPEGTTKIQSLIASTNVERLDYQDLPTPEDTSDWNHTLWQGFLQQLIDYQKIHVRRIASKINHLSGFLLDLSCMAMVDVAEELGVPTYLFFTSSAAFLGLVLHFQSLEDEDQKEIPELVKTGMDFTVPCFANPVPITVLPKLAIIKEYWSSGVLLLVRAYRRTKGIIVNTFADLETYAIQSFSIKSSSYGNSKLPPIYPVGPILSRSQIKTQSTNDNSELMNWLDCQPENSVVFLCFGSSGAFQSDQVHEIAYGLEQSGYRFIWVLRQPPANIGGLAREYENHEHVLPDGFLNRTASTGKVVGWVPQLDILSHPAVGGFVSHCGWNSVLESIVCGVPIATWPLYAEQQLNAFQLVKELGIAVEVSLDYDQSNPDEALVRAERIEKGIQELMDVDNKLRKRIKEFSEKSRLAMEKGGSSHLALDNFIEYICSNHHQVSQDEKI</sequence>
<dbReference type="PROSITE" id="PS00375">
    <property type="entry name" value="UDPGT"/>
    <property type="match status" value="1"/>
</dbReference>